<name>A0A6I6JM86_9BACT</name>
<accession>A0A6I6JM86</accession>
<dbReference type="AlphaFoldDB" id="A0A6I6JM86"/>
<organism evidence="1 2">
    <name type="scientific">Maribellus comscasis</name>
    <dbReference type="NCBI Taxonomy" id="2681766"/>
    <lineage>
        <taxon>Bacteria</taxon>
        <taxon>Pseudomonadati</taxon>
        <taxon>Bacteroidota</taxon>
        <taxon>Bacteroidia</taxon>
        <taxon>Marinilabiliales</taxon>
        <taxon>Prolixibacteraceae</taxon>
        <taxon>Maribellus</taxon>
    </lineage>
</organism>
<evidence type="ECO:0000313" key="1">
    <source>
        <dbReference type="EMBL" id="QGY43975.1"/>
    </source>
</evidence>
<gene>
    <name evidence="1" type="ORF">GM418_09995</name>
</gene>
<proteinExistence type="predicted"/>
<keyword evidence="2" id="KW-1185">Reference proteome</keyword>
<dbReference type="InterPro" id="IPR027829">
    <property type="entry name" value="DUF4625"/>
</dbReference>
<reference evidence="1 2" key="1">
    <citation type="submission" date="2019-11" db="EMBL/GenBank/DDBJ databases">
        <authorList>
            <person name="Zheng R.K."/>
            <person name="Sun C.M."/>
        </authorList>
    </citation>
    <scope>NUCLEOTIDE SEQUENCE [LARGE SCALE GENOMIC DNA]</scope>
    <source>
        <strain evidence="1 2">WC007</strain>
    </source>
</reference>
<dbReference type="Proteomes" id="UP000428260">
    <property type="component" value="Chromosome"/>
</dbReference>
<evidence type="ECO:0000313" key="2">
    <source>
        <dbReference type="Proteomes" id="UP000428260"/>
    </source>
</evidence>
<dbReference type="EMBL" id="CP046401">
    <property type="protein sequence ID" value="QGY43975.1"/>
    <property type="molecule type" value="Genomic_DNA"/>
</dbReference>
<protein>
    <submittedName>
        <fullName evidence="1">DUF4625 domain-containing protein</fullName>
    </submittedName>
</protein>
<sequence length="162" mass="18281">MKALKIFPGLCLVLFVFTTCSEDDIDDVKPEIDLTISGAFPLNCDTLYFGETFTLKMLFTDNAELGSYSIDIHNNFDHHSHSTEVSECSLDEIKDAVNAFVFIEDFEIPEGLDAYEASEEVSIPESDSDGEFDEGDYHFFISLVDKEGWSVQRGLSIKILRR</sequence>
<dbReference type="KEGG" id="mcos:GM418_09995"/>
<dbReference type="RefSeq" id="WP_158865636.1">
    <property type="nucleotide sequence ID" value="NZ_CP046401.1"/>
</dbReference>
<dbReference type="Pfam" id="PF15418">
    <property type="entry name" value="DUF4625"/>
    <property type="match status" value="1"/>
</dbReference>